<evidence type="ECO:0000313" key="2">
    <source>
        <dbReference type="Proteomes" id="UP000002077"/>
    </source>
</evidence>
<accession>C3PJG7</accession>
<dbReference type="TCDB" id="1.B.59.1.4">
    <property type="family name" value="the outer membrane porin, porh (porh) family"/>
</dbReference>
<dbReference type="KEGG" id="car:cauri_2262"/>
<sequence>MDLSLVQTHLDNFVNTWEGWGKIAANLPTVLNNAVDIFFGLQGGEYEVGDAFSNTSSALLSSK</sequence>
<dbReference type="GeneID" id="31924911"/>
<protein>
    <recommendedName>
        <fullName evidence="3">Porin</fullName>
    </recommendedName>
</protein>
<gene>
    <name evidence="1" type="ordered locus">cauri_2262</name>
</gene>
<dbReference type="HOGENOM" id="CLU_201047_0_0_11"/>
<proteinExistence type="predicted"/>
<dbReference type="EMBL" id="CP001601">
    <property type="protein sequence ID" value="ACP33853.1"/>
    <property type="molecule type" value="Genomic_DNA"/>
</dbReference>
<dbReference type="RefSeq" id="WP_010188785.1">
    <property type="nucleotide sequence ID" value="NC_012590.1"/>
</dbReference>
<name>C3PJG7_CORA7</name>
<reference evidence="1 2" key="1">
    <citation type="journal article" date="2010" name="BMC Genomics">
        <title>Complete genome sequence and lifestyle of black-pigmented Corynebacterium aurimucosum ATCC 700975 (formerly C. nigricans CN-1) isolated from a vaginal swab of a woman with spontaneous abortion.</title>
        <authorList>
            <person name="Trost E."/>
            <person name="Gotker S."/>
            <person name="Schneider J."/>
            <person name="Schneiker-Bekel S."/>
            <person name="Szczepanowski R."/>
            <person name="Tilker A."/>
            <person name="Viehoever P."/>
            <person name="Arnold W."/>
            <person name="Bekel T."/>
            <person name="Blom J."/>
            <person name="Gartemann K.H."/>
            <person name="Linke B."/>
            <person name="Goesmann A."/>
            <person name="Puhler A."/>
            <person name="Shukla S.K."/>
            <person name="Tauch A."/>
        </authorList>
    </citation>
    <scope>NUCLEOTIDE SEQUENCE [LARGE SCALE GENOMIC DNA]</scope>
    <source>
        <strain evidence="2">ATCC 700975 / DSM 44827 / CIP 107346 / CN-1</strain>
    </source>
</reference>
<dbReference type="Proteomes" id="UP000002077">
    <property type="component" value="Chromosome"/>
</dbReference>
<evidence type="ECO:0008006" key="3">
    <source>
        <dbReference type="Google" id="ProtNLM"/>
    </source>
</evidence>
<keyword evidence="2" id="KW-1185">Reference proteome</keyword>
<dbReference type="AlphaFoldDB" id="C3PJG7"/>
<evidence type="ECO:0000313" key="1">
    <source>
        <dbReference type="EMBL" id="ACP33853.1"/>
    </source>
</evidence>
<dbReference type="OrthoDB" id="4426446at2"/>
<organism evidence="1 2">
    <name type="scientific">Corynebacterium aurimucosum (strain ATCC 700975 / DSM 44827 / CIP 107346 / CN-1)</name>
    <name type="common">Corynebacterium nigricans</name>
    <dbReference type="NCBI Taxonomy" id="548476"/>
    <lineage>
        <taxon>Bacteria</taxon>
        <taxon>Bacillati</taxon>
        <taxon>Actinomycetota</taxon>
        <taxon>Actinomycetes</taxon>
        <taxon>Mycobacteriales</taxon>
        <taxon>Corynebacteriaceae</taxon>
        <taxon>Corynebacterium</taxon>
    </lineage>
</organism>